<evidence type="ECO:0000313" key="2">
    <source>
        <dbReference type="Proteomes" id="UP000814140"/>
    </source>
</evidence>
<reference evidence="1" key="1">
    <citation type="submission" date="2021-03" db="EMBL/GenBank/DDBJ databases">
        <authorList>
            <consortium name="DOE Joint Genome Institute"/>
            <person name="Ahrendt S."/>
            <person name="Looney B.P."/>
            <person name="Miyauchi S."/>
            <person name="Morin E."/>
            <person name="Drula E."/>
            <person name="Courty P.E."/>
            <person name="Chicoki N."/>
            <person name="Fauchery L."/>
            <person name="Kohler A."/>
            <person name="Kuo A."/>
            <person name="Labutti K."/>
            <person name="Pangilinan J."/>
            <person name="Lipzen A."/>
            <person name="Riley R."/>
            <person name="Andreopoulos W."/>
            <person name="He G."/>
            <person name="Johnson J."/>
            <person name="Barry K.W."/>
            <person name="Grigoriev I.V."/>
            <person name="Nagy L."/>
            <person name="Hibbett D."/>
            <person name="Henrissat B."/>
            <person name="Matheny P.B."/>
            <person name="Labbe J."/>
            <person name="Martin F."/>
        </authorList>
    </citation>
    <scope>NUCLEOTIDE SEQUENCE</scope>
    <source>
        <strain evidence="1">HHB10654</strain>
    </source>
</reference>
<evidence type="ECO:0000313" key="1">
    <source>
        <dbReference type="EMBL" id="KAI0064265.1"/>
    </source>
</evidence>
<accession>A0ACB8T6A1</accession>
<dbReference type="Proteomes" id="UP000814140">
    <property type="component" value="Unassembled WGS sequence"/>
</dbReference>
<comment type="caution">
    <text evidence="1">The sequence shown here is derived from an EMBL/GenBank/DDBJ whole genome shotgun (WGS) entry which is preliminary data.</text>
</comment>
<protein>
    <submittedName>
        <fullName evidence="1">Uncharacterized protein</fullName>
    </submittedName>
</protein>
<reference evidence="1" key="2">
    <citation type="journal article" date="2022" name="New Phytol.">
        <title>Evolutionary transition to the ectomycorrhizal habit in the genomes of a hyperdiverse lineage of mushroom-forming fungi.</title>
        <authorList>
            <person name="Looney B."/>
            <person name="Miyauchi S."/>
            <person name="Morin E."/>
            <person name="Drula E."/>
            <person name="Courty P.E."/>
            <person name="Kohler A."/>
            <person name="Kuo A."/>
            <person name="LaButti K."/>
            <person name="Pangilinan J."/>
            <person name="Lipzen A."/>
            <person name="Riley R."/>
            <person name="Andreopoulos W."/>
            <person name="He G."/>
            <person name="Johnson J."/>
            <person name="Nolan M."/>
            <person name="Tritt A."/>
            <person name="Barry K.W."/>
            <person name="Grigoriev I.V."/>
            <person name="Nagy L.G."/>
            <person name="Hibbett D."/>
            <person name="Henrissat B."/>
            <person name="Matheny P.B."/>
            <person name="Labbe J."/>
            <person name="Martin F.M."/>
        </authorList>
    </citation>
    <scope>NUCLEOTIDE SEQUENCE</scope>
    <source>
        <strain evidence="1">HHB10654</strain>
    </source>
</reference>
<name>A0ACB8T6A1_9AGAM</name>
<dbReference type="EMBL" id="MU277199">
    <property type="protein sequence ID" value="KAI0064265.1"/>
    <property type="molecule type" value="Genomic_DNA"/>
</dbReference>
<gene>
    <name evidence="1" type="ORF">BV25DRAFT_1990033</name>
</gene>
<sequence length="471" mass="53094">MAGLKSLSNLPYDILEHILSQVDSRKDVLSFALTSTLLCDIAIPNHYAYRHVDVAIQDLSIWTHLAERPDRASNVRKLFIRRRPIETLHPLTTVSGPVELADLDDHEQDQNPLYRVDIPTVTKAVLHMQKLKTLEVTGLEALGPHALETLSRIFRRCLNLERVAIHRLFPSPWIYGPSGLNHDEISSRLIQLREALASIHQLVIPSSLVAHSRYFDTYLSFCRNLKVLYVPICVGFADNLAISFSECHFPSLKELTLRQWTARNGRHIATFLRAHPTIERLVWHDTYPGEELIPLGQGTLPALRHLTTDFWGVVEVLLREARHRTLTLESLDCPLSSKGRAAAYTVTPHSYPVPLVLPGRGKSVRKLSTRCKDLATLRGLAAVFPSLTHLYLRDGLSVPSARTNSSLNRFRLSISTSKPRQDGIRPTIDDALALFPALEVLGGIEFKNSEHMRDVLARYPRIRAFENPGFG</sequence>
<proteinExistence type="predicted"/>
<keyword evidence="2" id="KW-1185">Reference proteome</keyword>
<organism evidence="1 2">
    <name type="scientific">Artomyces pyxidatus</name>
    <dbReference type="NCBI Taxonomy" id="48021"/>
    <lineage>
        <taxon>Eukaryota</taxon>
        <taxon>Fungi</taxon>
        <taxon>Dikarya</taxon>
        <taxon>Basidiomycota</taxon>
        <taxon>Agaricomycotina</taxon>
        <taxon>Agaricomycetes</taxon>
        <taxon>Russulales</taxon>
        <taxon>Auriscalpiaceae</taxon>
        <taxon>Artomyces</taxon>
    </lineage>
</organism>